<feature type="compositionally biased region" description="Polar residues" evidence="2">
    <location>
        <begin position="149"/>
        <end position="166"/>
    </location>
</feature>
<feature type="coiled-coil region" evidence="1">
    <location>
        <begin position="273"/>
        <end position="300"/>
    </location>
</feature>
<feature type="region of interest" description="Disordered" evidence="2">
    <location>
        <begin position="208"/>
        <end position="242"/>
    </location>
</feature>
<feature type="compositionally biased region" description="Basic and acidic residues" evidence="2">
    <location>
        <begin position="73"/>
        <end position="84"/>
    </location>
</feature>
<feature type="compositionally biased region" description="Basic and acidic residues" evidence="2">
    <location>
        <begin position="45"/>
        <end position="54"/>
    </location>
</feature>
<reference evidence="3" key="1">
    <citation type="submission" date="2022-11" db="EMBL/GenBank/DDBJ databases">
        <title>Centuries of genome instability and evolution in soft-shell clam transmissible cancer (bioRxiv).</title>
        <authorList>
            <person name="Hart S.F.M."/>
            <person name="Yonemitsu M.A."/>
            <person name="Giersch R.M."/>
            <person name="Beal B.F."/>
            <person name="Arriagada G."/>
            <person name="Davis B.W."/>
            <person name="Ostrander E.A."/>
            <person name="Goff S.P."/>
            <person name="Metzger M.J."/>
        </authorList>
    </citation>
    <scope>NUCLEOTIDE SEQUENCE</scope>
    <source>
        <strain evidence="3">MELC-2E11</strain>
        <tissue evidence="3">Siphon/mantle</tissue>
    </source>
</reference>
<proteinExistence type="predicted"/>
<sequence>MQNQLKFNLDVPLAASNVAVRYHKPNPIVVERAGGLTNIPVHHHMPAESRDARRASQASITEDRMALAVRLAKRDLKKQRDQPDGNRTPSPKPYKSRVTKVGGTRVVYTKEAQERGMRLQKKQQVSRDVLKVREQGWNAGVIAGRSRTPPRNNQADFPATTNSPPTRDTDRYPVNRGIPSDDPDVEIMRLQREMEGYLQQIQVIEQRAMQEQSSGVSQPPKSRKREGYLAEEEDPSRRAMRMEEQTTRSARQVYNLRQQVRALQDQVRNRGNVKHTKKELSQLIRQLANLSTQIRTEKDTTSVHEDLVKMLDRVDELNKAWSEEAAALESVEERRRKSPQGRQPAFEVGPDRGRQPAMQGRQFGMQGRQAGKENRPKGLLKKQFIKGKVHQKQRQQRKVTPERQQVLKAGLEALMRGNQVGNRSRPGVAWDVSADDSALSEPANTSLILPKSGAMETWGKWPSVPREGAFQGSQQVQRQEPGAVSRGCRWPGVKGQVSQSKVKVTKTKVNQSTKVTRYKDASMVHSREREMAEINLRRALAGQHAEGNGEMLTDMILNDILHDTASELESLEGDDHTHRHASALVNNPTMENMYQRLEQMELEQMDIRRRWGTLQFEEESSSRLKARKVERPSGPMAFEITRHGPAQSHRVQSGRTQYKTKLKLPEASIKEIHNNLEKYERHLKKSSHQKAGRFDPWKLVEEVSDQILTECLKEIENELDGINENIVHQVCRAEFAVPESSSFPQSPAQEVQDVARDDGIEENIKPDYRLAQTSPEQEQEVELVSNFRKSTERSLIQSRKDDSEVRTSDKFSKKEVSFDHEVTYDQESVEDSYESERGAVFDAADLDIAASERDGPESLRNVEEQYQDDYEEDDDEDDDDDVEEVSPIDSDELEYSTDEA</sequence>
<organism evidence="3 4">
    <name type="scientific">Mya arenaria</name>
    <name type="common">Soft-shell clam</name>
    <dbReference type="NCBI Taxonomy" id="6604"/>
    <lineage>
        <taxon>Eukaryota</taxon>
        <taxon>Metazoa</taxon>
        <taxon>Spiralia</taxon>
        <taxon>Lophotrochozoa</taxon>
        <taxon>Mollusca</taxon>
        <taxon>Bivalvia</taxon>
        <taxon>Autobranchia</taxon>
        <taxon>Heteroconchia</taxon>
        <taxon>Euheterodonta</taxon>
        <taxon>Imparidentia</taxon>
        <taxon>Neoheterodontei</taxon>
        <taxon>Myida</taxon>
        <taxon>Myoidea</taxon>
        <taxon>Myidae</taxon>
        <taxon>Mya</taxon>
    </lineage>
</organism>
<feature type="region of interest" description="Disordered" evidence="2">
    <location>
        <begin position="772"/>
        <end position="900"/>
    </location>
</feature>
<dbReference type="Pfam" id="PF15718">
    <property type="entry name" value="MNR"/>
    <property type="match status" value="2"/>
</dbReference>
<dbReference type="InterPro" id="IPR031447">
    <property type="entry name" value="MNR"/>
</dbReference>
<protein>
    <submittedName>
        <fullName evidence="3">MOONR-like protein</fullName>
    </submittedName>
</protein>
<feature type="region of interest" description="Disordered" evidence="2">
    <location>
        <begin position="638"/>
        <end position="657"/>
    </location>
</feature>
<evidence type="ECO:0000313" key="3">
    <source>
        <dbReference type="EMBL" id="WAR01464.1"/>
    </source>
</evidence>
<feature type="region of interest" description="Disordered" evidence="2">
    <location>
        <begin position="474"/>
        <end position="497"/>
    </location>
</feature>
<dbReference type="EMBL" id="CP111015">
    <property type="protein sequence ID" value="WAR01464.1"/>
    <property type="molecule type" value="Genomic_DNA"/>
</dbReference>
<accession>A0ABY7DWP1</accession>
<feature type="region of interest" description="Disordered" evidence="2">
    <location>
        <begin position="141"/>
        <end position="183"/>
    </location>
</feature>
<feature type="region of interest" description="Disordered" evidence="2">
    <location>
        <begin position="73"/>
        <end position="98"/>
    </location>
</feature>
<feature type="region of interest" description="Disordered" evidence="2">
    <location>
        <begin position="40"/>
        <end position="59"/>
    </location>
</feature>
<gene>
    <name evidence="3" type="ORF">MAR_008022</name>
</gene>
<dbReference type="Proteomes" id="UP001164746">
    <property type="component" value="Chromosome 4"/>
</dbReference>
<keyword evidence="4" id="KW-1185">Reference proteome</keyword>
<feature type="compositionally biased region" description="Basic and acidic residues" evidence="2">
    <location>
        <begin position="850"/>
        <end position="863"/>
    </location>
</feature>
<evidence type="ECO:0000313" key="4">
    <source>
        <dbReference type="Proteomes" id="UP001164746"/>
    </source>
</evidence>
<feature type="compositionally biased region" description="Acidic residues" evidence="2">
    <location>
        <begin position="865"/>
        <end position="900"/>
    </location>
</feature>
<feature type="compositionally biased region" description="Low complexity" evidence="2">
    <location>
        <begin position="357"/>
        <end position="369"/>
    </location>
</feature>
<feature type="compositionally biased region" description="Basic and acidic residues" evidence="2">
    <location>
        <begin position="798"/>
        <end position="823"/>
    </location>
</feature>
<keyword evidence="1" id="KW-0175">Coiled coil</keyword>
<evidence type="ECO:0000256" key="2">
    <source>
        <dbReference type="SAM" id="MobiDB-lite"/>
    </source>
</evidence>
<dbReference type="PANTHER" id="PTHR15732">
    <property type="entry name" value="PROTEIN MOONRAKER"/>
    <property type="match status" value="1"/>
</dbReference>
<evidence type="ECO:0000256" key="1">
    <source>
        <dbReference type="SAM" id="Coils"/>
    </source>
</evidence>
<name>A0ABY7DWP1_MYAAR</name>
<feature type="region of interest" description="Disordered" evidence="2">
    <location>
        <begin position="327"/>
        <end position="375"/>
    </location>
</feature>
<dbReference type="PANTHER" id="PTHR15732:SF4">
    <property type="entry name" value="PROTEIN MOONRAKER"/>
    <property type="match status" value="1"/>
</dbReference>
<feature type="compositionally biased region" description="Polar residues" evidence="2">
    <location>
        <begin position="208"/>
        <end position="220"/>
    </location>
</feature>